<dbReference type="EMBL" id="MU150386">
    <property type="protein sequence ID" value="KAF9457113.1"/>
    <property type="molecule type" value="Genomic_DNA"/>
</dbReference>
<gene>
    <name evidence="2" type="ORF">BDZ94DRAFT_1302111</name>
</gene>
<keyword evidence="3" id="KW-1185">Reference proteome</keyword>
<accession>A0A9P5XT55</accession>
<feature type="chain" id="PRO_5040115047" evidence="1">
    <location>
        <begin position="20"/>
        <end position="184"/>
    </location>
</feature>
<sequence>MQPKFLALLALTSAASVWATPLETGTICKGQVTVSETFIGKENNVKVEQVFCPDAKSLQPPTSLEKRQQVNVCGNTCLTNCFQPAGGGPDPNDCHVISDALKFASVNFGDPINIGTGATNTVVMTFASCKTFFLNQAITPLMYCKNDWAGVIDFVAPNCQATQNAHGGNCVAEDQTWFIQVQHS</sequence>
<keyword evidence="1" id="KW-0732">Signal</keyword>
<dbReference type="AlphaFoldDB" id="A0A9P5XT55"/>
<dbReference type="OrthoDB" id="3226519at2759"/>
<organism evidence="2 3">
    <name type="scientific">Collybia nuda</name>
    <dbReference type="NCBI Taxonomy" id="64659"/>
    <lineage>
        <taxon>Eukaryota</taxon>
        <taxon>Fungi</taxon>
        <taxon>Dikarya</taxon>
        <taxon>Basidiomycota</taxon>
        <taxon>Agaricomycotina</taxon>
        <taxon>Agaricomycetes</taxon>
        <taxon>Agaricomycetidae</taxon>
        <taxon>Agaricales</taxon>
        <taxon>Tricholomatineae</taxon>
        <taxon>Clitocybaceae</taxon>
        <taxon>Collybia</taxon>
    </lineage>
</organism>
<evidence type="ECO:0000313" key="3">
    <source>
        <dbReference type="Proteomes" id="UP000807353"/>
    </source>
</evidence>
<reference evidence="2" key="1">
    <citation type="submission" date="2020-11" db="EMBL/GenBank/DDBJ databases">
        <authorList>
            <consortium name="DOE Joint Genome Institute"/>
            <person name="Ahrendt S."/>
            <person name="Riley R."/>
            <person name="Andreopoulos W."/>
            <person name="Labutti K."/>
            <person name="Pangilinan J."/>
            <person name="Ruiz-Duenas F.J."/>
            <person name="Barrasa J.M."/>
            <person name="Sanchez-Garcia M."/>
            <person name="Camarero S."/>
            <person name="Miyauchi S."/>
            <person name="Serrano A."/>
            <person name="Linde D."/>
            <person name="Babiker R."/>
            <person name="Drula E."/>
            <person name="Ayuso-Fernandez I."/>
            <person name="Pacheco R."/>
            <person name="Padilla G."/>
            <person name="Ferreira P."/>
            <person name="Barriuso J."/>
            <person name="Kellner H."/>
            <person name="Castanera R."/>
            <person name="Alfaro M."/>
            <person name="Ramirez L."/>
            <person name="Pisabarro A.G."/>
            <person name="Kuo A."/>
            <person name="Tritt A."/>
            <person name="Lipzen A."/>
            <person name="He G."/>
            <person name="Yan M."/>
            <person name="Ng V."/>
            <person name="Cullen D."/>
            <person name="Martin F."/>
            <person name="Rosso M.-N."/>
            <person name="Henrissat B."/>
            <person name="Hibbett D."/>
            <person name="Martinez A.T."/>
            <person name="Grigoriev I.V."/>
        </authorList>
    </citation>
    <scope>NUCLEOTIDE SEQUENCE</scope>
    <source>
        <strain evidence="2">CBS 247.69</strain>
    </source>
</reference>
<feature type="signal peptide" evidence="1">
    <location>
        <begin position="1"/>
        <end position="19"/>
    </location>
</feature>
<name>A0A9P5XT55_9AGAR</name>
<protein>
    <submittedName>
        <fullName evidence="2">Uncharacterized protein</fullName>
    </submittedName>
</protein>
<evidence type="ECO:0000256" key="1">
    <source>
        <dbReference type="SAM" id="SignalP"/>
    </source>
</evidence>
<dbReference type="Proteomes" id="UP000807353">
    <property type="component" value="Unassembled WGS sequence"/>
</dbReference>
<comment type="caution">
    <text evidence="2">The sequence shown here is derived from an EMBL/GenBank/DDBJ whole genome shotgun (WGS) entry which is preliminary data.</text>
</comment>
<evidence type="ECO:0000313" key="2">
    <source>
        <dbReference type="EMBL" id="KAF9457113.1"/>
    </source>
</evidence>
<proteinExistence type="predicted"/>